<dbReference type="Gene3D" id="3.30.70.1440">
    <property type="entry name" value="Multidrug efflux transporter AcrB pore domain"/>
    <property type="match status" value="1"/>
</dbReference>
<dbReference type="GO" id="GO:0042910">
    <property type="term" value="F:xenobiotic transmembrane transporter activity"/>
    <property type="evidence" value="ECO:0007669"/>
    <property type="project" value="TreeGrafter"/>
</dbReference>
<dbReference type="SUPFAM" id="SSF82714">
    <property type="entry name" value="Multidrug efflux transporter AcrB TolC docking domain, DN and DC subdomains"/>
    <property type="match status" value="2"/>
</dbReference>
<dbReference type="STRING" id="1123010.SAMN02745724_03456"/>
<protein>
    <submittedName>
        <fullName evidence="2">Multidrug efflux pump subunit AcrB</fullName>
    </submittedName>
</protein>
<dbReference type="PANTHER" id="PTHR32063">
    <property type="match status" value="1"/>
</dbReference>
<dbReference type="InterPro" id="IPR027463">
    <property type="entry name" value="AcrB_DN_DC_subdom"/>
</dbReference>
<feature type="transmembrane region" description="Helical" evidence="1">
    <location>
        <begin position="351"/>
        <end position="370"/>
    </location>
</feature>
<feature type="transmembrane region" description="Helical" evidence="1">
    <location>
        <begin position="454"/>
        <end position="471"/>
    </location>
</feature>
<dbReference type="Gene3D" id="3.30.70.1430">
    <property type="entry name" value="Multidrug efflux transporter AcrB pore domain"/>
    <property type="match status" value="2"/>
</dbReference>
<feature type="transmembrane region" description="Helical" evidence="1">
    <location>
        <begin position="898"/>
        <end position="918"/>
    </location>
</feature>
<dbReference type="Gene3D" id="3.30.2090.10">
    <property type="entry name" value="Multidrug efflux transporter AcrB TolC docking domain, DN and DC subdomains"/>
    <property type="match status" value="2"/>
</dbReference>
<dbReference type="Pfam" id="PF00873">
    <property type="entry name" value="ACR_tran"/>
    <property type="match status" value="1"/>
</dbReference>
<dbReference type="Gene3D" id="3.30.70.1320">
    <property type="entry name" value="Multidrug efflux transporter AcrB pore domain like"/>
    <property type="match status" value="1"/>
</dbReference>
<sequence length="1045" mass="117012">MIAWFTRHPVAANLLMLALLLGGWLSASHMRKEILPKLPVSEVIINAFYEGRTAQQVDKELGQKIEKSLQGITGIEHINSVSSQSSVTITVKKKLDHSIERLLTDIKSNVENIYDWPELAEKPKIYRNEDSFDALMVQLSGDTDKDSLIKVAHRVKQALLANSQIHKITQYGTHDYNIYINVNIDKLRQYAMSFDEVSSAIKQQSIRSKSGLLKTENGQYLIYSEQQAQYQRDLARLVVKVSEQGNIIHLSDVADINDGFVEHDSDIHFNGKPTIGFSIKMSAKSDVLEISKQAKKVVQQLNKSLPDNLQLTIWFDASTYVQERLSLLQNNAFQGFVLVFILLSIFLHVRLAFWVAMGLPVAIAGAFIVLGEFGFQYTINEITTFGFILVLGILVDDAVVVGESIYATKEREGSSIESTIKGVNIVAVPTIFGVLTTVAALLSMTQFPSETGRLFAGFAWVVIIALLFSLLESKFILPAHLRHIDINKVNGQKLSKFNLYLSRIRQHPQNVLIWCNKNLYQPLLRLCLRFRYAWLVSFIAMSIFVLGSLYQGKIRSVLFPEVPGDLIILTIELEANAPLLLTQQAMKKAKTIRHTINQKYKEELGISDNIIAKNMAIMYEEGSVLIFAELLNKNKLDEDVSALVNIRAIAEQWREPLKHLEAVVSAEAIVSLEGTSTGTQIIFQHPDSEILNSIVQKGKSWLSGRSGVRNVKDAQASSMGQLMFTLKPQAQLFGITRKMLADQLATAYGGLEVDRFYRNEHNVKVHINLPRGLRNSRADFSKMYIFNDHNKAIPLLAIANIKPYLVHNSVNRYDGINSRNLLVDVDKNITSPERIYQALLNDFENKMKRKYPLFSIKQAGELEETEKTKAGLVTAFMIALLAIYILLAIPLKRYAQPLIIMAAIPFGIVGAVLGHMWLDISVSLYSWLGILTLSGVVVNDSLLIVTGYNELKLTTSSKIDAISLACQSRFRAIFLTTVTTFAGLYPLLNETSEQAQYLIPAAASMAYGLLFATLITLFLIPILLVISSDVKEFLTSKHWLVDTIG</sequence>
<organism evidence="2 3">
    <name type="scientific">Pseudoalteromonas denitrificans DSM 6059</name>
    <dbReference type="NCBI Taxonomy" id="1123010"/>
    <lineage>
        <taxon>Bacteria</taxon>
        <taxon>Pseudomonadati</taxon>
        <taxon>Pseudomonadota</taxon>
        <taxon>Gammaproteobacteria</taxon>
        <taxon>Alteromonadales</taxon>
        <taxon>Pseudoalteromonadaceae</taxon>
        <taxon>Pseudoalteromonas</taxon>
    </lineage>
</organism>
<dbReference type="Gene3D" id="1.20.1640.10">
    <property type="entry name" value="Multidrug efflux transporter AcrB transmembrane domain"/>
    <property type="match status" value="2"/>
</dbReference>
<dbReference type="SUPFAM" id="SSF82866">
    <property type="entry name" value="Multidrug efflux transporter AcrB transmembrane domain"/>
    <property type="match status" value="2"/>
</dbReference>
<keyword evidence="1" id="KW-0472">Membrane</keyword>
<dbReference type="AlphaFoldDB" id="A0A1I1PI29"/>
<name>A0A1I1PI29_9GAMM</name>
<dbReference type="EMBL" id="FOLO01000032">
    <property type="protein sequence ID" value="SFD09465.1"/>
    <property type="molecule type" value="Genomic_DNA"/>
</dbReference>
<feature type="transmembrane region" description="Helical" evidence="1">
    <location>
        <begin position="870"/>
        <end position="891"/>
    </location>
</feature>
<evidence type="ECO:0000256" key="1">
    <source>
        <dbReference type="SAM" id="Phobius"/>
    </source>
</evidence>
<evidence type="ECO:0000313" key="3">
    <source>
        <dbReference type="Proteomes" id="UP000198862"/>
    </source>
</evidence>
<dbReference type="PRINTS" id="PR00702">
    <property type="entry name" value="ACRIFLAVINRP"/>
</dbReference>
<feature type="transmembrane region" description="Helical" evidence="1">
    <location>
        <begin position="382"/>
        <end position="401"/>
    </location>
</feature>
<proteinExistence type="predicted"/>
<keyword evidence="1" id="KW-1133">Transmembrane helix</keyword>
<reference evidence="2 3" key="1">
    <citation type="submission" date="2016-10" db="EMBL/GenBank/DDBJ databases">
        <authorList>
            <person name="de Groot N.N."/>
        </authorList>
    </citation>
    <scope>NUCLEOTIDE SEQUENCE [LARGE SCALE GENOMIC DNA]</scope>
    <source>
        <strain evidence="2 3">DSM 6059</strain>
    </source>
</reference>
<feature type="transmembrane region" description="Helical" evidence="1">
    <location>
        <begin position="970"/>
        <end position="988"/>
    </location>
</feature>
<keyword evidence="3" id="KW-1185">Reference proteome</keyword>
<dbReference type="PANTHER" id="PTHR32063:SF33">
    <property type="entry name" value="RND SUPERFAMILY EFFLUX PUMP PERMEASE COMPONENT"/>
    <property type="match status" value="1"/>
</dbReference>
<evidence type="ECO:0000313" key="2">
    <source>
        <dbReference type="EMBL" id="SFD09465.1"/>
    </source>
</evidence>
<dbReference type="SUPFAM" id="SSF82693">
    <property type="entry name" value="Multidrug efflux transporter AcrB pore domain, PN1, PN2, PC1 and PC2 subdomains"/>
    <property type="match status" value="2"/>
</dbReference>
<feature type="transmembrane region" description="Helical" evidence="1">
    <location>
        <begin position="532"/>
        <end position="550"/>
    </location>
</feature>
<gene>
    <name evidence="2" type="ORF">SAMN02745724_03456</name>
</gene>
<dbReference type="Proteomes" id="UP000198862">
    <property type="component" value="Unassembled WGS sequence"/>
</dbReference>
<feature type="transmembrane region" description="Helical" evidence="1">
    <location>
        <begin position="422"/>
        <end position="442"/>
    </location>
</feature>
<feature type="transmembrane region" description="Helical" evidence="1">
    <location>
        <begin position="1008"/>
        <end position="1027"/>
    </location>
</feature>
<dbReference type="InterPro" id="IPR001036">
    <property type="entry name" value="Acrflvin-R"/>
</dbReference>
<keyword evidence="1" id="KW-0812">Transmembrane</keyword>
<dbReference type="RefSeq" id="WP_091987153.1">
    <property type="nucleotide sequence ID" value="NZ_FOLO01000032.1"/>
</dbReference>
<dbReference type="GO" id="GO:0005886">
    <property type="term" value="C:plasma membrane"/>
    <property type="evidence" value="ECO:0007669"/>
    <property type="project" value="TreeGrafter"/>
</dbReference>
<feature type="transmembrane region" description="Helical" evidence="1">
    <location>
        <begin position="327"/>
        <end position="346"/>
    </location>
</feature>
<feature type="transmembrane region" description="Helical" evidence="1">
    <location>
        <begin position="924"/>
        <end position="949"/>
    </location>
</feature>
<dbReference type="OrthoDB" id="5287122at2"/>
<accession>A0A1I1PI29</accession>